<sequence>MTETKIQAAESKSQENSSFYDIVFSIFTNLTIISLFFKAADTSFKMSDKEFSHYFPGVKLECLPLIHYSLTIFLIIIVLFLNVTLFLKLIMILVKAYKHKVTNKIRFFGFFISIILTDFIIIAMLFSMAYMGMI</sequence>
<feature type="transmembrane region" description="Helical" evidence="1">
    <location>
        <begin position="107"/>
        <end position="131"/>
    </location>
</feature>
<keyword evidence="1" id="KW-0472">Membrane</keyword>
<dbReference type="Proteomes" id="UP000316313">
    <property type="component" value="Chromosome"/>
</dbReference>
<dbReference type="RefSeq" id="WP_141461362.1">
    <property type="nucleotide sequence ID" value="NZ_CP038141.1"/>
</dbReference>
<reference evidence="2 3" key="1">
    <citation type="submission" date="2019-03" db="EMBL/GenBank/DDBJ databases">
        <title>The complete genome sequence of Swingsia samuiensis NBRC107927(T).</title>
        <authorList>
            <person name="Chua K.-O."/>
            <person name="Chan K.-G."/>
            <person name="See-Too W.-S."/>
        </authorList>
    </citation>
    <scope>NUCLEOTIDE SEQUENCE [LARGE SCALE GENOMIC DNA]</scope>
    <source>
        <strain evidence="2 3">AH83</strain>
    </source>
</reference>
<keyword evidence="1" id="KW-1133">Transmembrane helix</keyword>
<keyword evidence="3" id="KW-1185">Reference proteome</keyword>
<feature type="transmembrane region" description="Helical" evidence="1">
    <location>
        <begin position="20"/>
        <end position="40"/>
    </location>
</feature>
<evidence type="ECO:0000256" key="1">
    <source>
        <dbReference type="SAM" id="Phobius"/>
    </source>
</evidence>
<proteinExistence type="predicted"/>
<evidence type="ECO:0008006" key="4">
    <source>
        <dbReference type="Google" id="ProtNLM"/>
    </source>
</evidence>
<gene>
    <name evidence="2" type="ORF">E3D00_07505</name>
</gene>
<protein>
    <recommendedName>
        <fullName evidence="4">DUF5658 domain-containing protein</fullName>
    </recommendedName>
</protein>
<keyword evidence="1" id="KW-0812">Transmembrane</keyword>
<dbReference type="AlphaFoldDB" id="A0A4Y6UM08"/>
<dbReference type="KEGG" id="ssam:E3D00_07505"/>
<name>A0A4Y6UM08_9PROT</name>
<evidence type="ECO:0000313" key="3">
    <source>
        <dbReference type="Proteomes" id="UP000316313"/>
    </source>
</evidence>
<feature type="transmembrane region" description="Helical" evidence="1">
    <location>
        <begin position="65"/>
        <end position="87"/>
    </location>
</feature>
<evidence type="ECO:0000313" key="2">
    <source>
        <dbReference type="EMBL" id="QDH17426.1"/>
    </source>
</evidence>
<organism evidence="2 3">
    <name type="scientific">Swingsia samuiensis</name>
    <dbReference type="NCBI Taxonomy" id="1293412"/>
    <lineage>
        <taxon>Bacteria</taxon>
        <taxon>Pseudomonadati</taxon>
        <taxon>Pseudomonadota</taxon>
        <taxon>Alphaproteobacteria</taxon>
        <taxon>Acetobacterales</taxon>
        <taxon>Acetobacteraceae</taxon>
        <taxon>Swingsia</taxon>
    </lineage>
</organism>
<accession>A0A4Y6UM08</accession>
<dbReference type="EMBL" id="CP038141">
    <property type="protein sequence ID" value="QDH17426.1"/>
    <property type="molecule type" value="Genomic_DNA"/>
</dbReference>